<keyword evidence="2" id="KW-1133">Transmembrane helix</keyword>
<protein>
    <submittedName>
        <fullName evidence="3">Uncharacterized protein</fullName>
    </submittedName>
</protein>
<evidence type="ECO:0000313" key="3">
    <source>
        <dbReference type="EMBL" id="GIE45670.1"/>
    </source>
</evidence>
<dbReference type="Proteomes" id="UP000631312">
    <property type="component" value="Unassembled WGS sequence"/>
</dbReference>
<keyword evidence="2" id="KW-0812">Transmembrane</keyword>
<dbReference type="InterPro" id="IPR029058">
    <property type="entry name" value="AB_hydrolase_fold"/>
</dbReference>
<evidence type="ECO:0000256" key="1">
    <source>
        <dbReference type="SAM" id="MobiDB-lite"/>
    </source>
</evidence>
<organism evidence="3 4">
    <name type="scientific">Actinoplanes lobatus</name>
    <dbReference type="NCBI Taxonomy" id="113568"/>
    <lineage>
        <taxon>Bacteria</taxon>
        <taxon>Bacillati</taxon>
        <taxon>Actinomycetota</taxon>
        <taxon>Actinomycetes</taxon>
        <taxon>Micromonosporales</taxon>
        <taxon>Micromonosporaceae</taxon>
        <taxon>Actinoplanes</taxon>
    </lineage>
</organism>
<feature type="compositionally biased region" description="Basic residues" evidence="1">
    <location>
        <begin position="154"/>
        <end position="169"/>
    </location>
</feature>
<feature type="region of interest" description="Disordered" evidence="1">
    <location>
        <begin position="135"/>
        <end position="174"/>
    </location>
</feature>
<reference evidence="3 4" key="1">
    <citation type="submission" date="2021-01" db="EMBL/GenBank/DDBJ databases">
        <title>Whole genome shotgun sequence of Actinoplanes lobatus NBRC 12513.</title>
        <authorList>
            <person name="Komaki H."/>
            <person name="Tamura T."/>
        </authorList>
    </citation>
    <scope>NUCLEOTIDE SEQUENCE [LARGE SCALE GENOMIC DNA]</scope>
    <source>
        <strain evidence="3 4">NBRC 12513</strain>
    </source>
</reference>
<comment type="caution">
    <text evidence="3">The sequence shown here is derived from an EMBL/GenBank/DDBJ whole genome shotgun (WGS) entry which is preliminary data.</text>
</comment>
<proteinExistence type="predicted"/>
<keyword evidence="4" id="KW-1185">Reference proteome</keyword>
<accession>A0ABQ4AXD2</accession>
<dbReference type="Gene3D" id="3.40.50.1820">
    <property type="entry name" value="alpha/beta hydrolase"/>
    <property type="match status" value="1"/>
</dbReference>
<evidence type="ECO:0000313" key="4">
    <source>
        <dbReference type="Proteomes" id="UP000631312"/>
    </source>
</evidence>
<feature type="transmembrane region" description="Helical" evidence="2">
    <location>
        <begin position="105"/>
        <end position="129"/>
    </location>
</feature>
<dbReference type="EMBL" id="BOMP01000169">
    <property type="protein sequence ID" value="GIE45670.1"/>
    <property type="molecule type" value="Genomic_DNA"/>
</dbReference>
<keyword evidence="2" id="KW-0472">Membrane</keyword>
<gene>
    <name evidence="3" type="ORF">Alo02nite_85680</name>
</gene>
<name>A0ABQ4AXD2_9ACTN</name>
<evidence type="ECO:0000256" key="2">
    <source>
        <dbReference type="SAM" id="Phobius"/>
    </source>
</evidence>
<sequence>MHLIDPMDFIGASADTAPYWYVRNGTRDRDTAFTVSINPDRALTADRQVKDVNFRLAWNQPHAGNYDVPEARSWIATVVSKSSDPLPVPSAADEPGLSTAGSATVASSFAAATVVAAAAVTGLLTLLMIRRSRRRPPNAGVHRAGRLVGDGHRRGGRPHRRHPGRRLRRPGGERLERVLTLRSRPGSRSISAPCLSGDGQVSAEVLTCPPSLTRVSDASKC</sequence>